<dbReference type="CDD" id="cd18011">
    <property type="entry name" value="DEXDc_RapA"/>
    <property type="match status" value="1"/>
</dbReference>
<dbReference type="Gene3D" id="3.40.50.10810">
    <property type="entry name" value="Tandem AAA-ATPase domain"/>
    <property type="match status" value="1"/>
</dbReference>
<reference evidence="7" key="1">
    <citation type="submission" date="2021-01" db="EMBL/GenBank/DDBJ databases">
        <title>Whole genome shotgun sequence of Actinoplanes capillaceus NBRC 16408.</title>
        <authorList>
            <person name="Komaki H."/>
            <person name="Tamura T."/>
        </authorList>
    </citation>
    <scope>NUCLEOTIDE SEQUENCE [LARGE SCALE GENOMIC DNA]</scope>
    <source>
        <strain evidence="7">NBRC 16408</strain>
    </source>
</reference>
<comment type="caution">
    <text evidence="7">The sequence shown here is derived from an EMBL/GenBank/DDBJ whole genome shotgun (WGS) entry which is preliminary data.</text>
</comment>
<dbReference type="RefSeq" id="WP_204301498.1">
    <property type="nucleotide sequence ID" value="NZ_BAAAGQ010000073.1"/>
</dbReference>
<dbReference type="CDD" id="cd18793">
    <property type="entry name" value="SF2_C_SNF"/>
    <property type="match status" value="1"/>
</dbReference>
<dbReference type="InterPro" id="IPR001650">
    <property type="entry name" value="Helicase_C-like"/>
</dbReference>
<keyword evidence="4" id="KW-0067">ATP-binding</keyword>
<dbReference type="Pfam" id="PF00271">
    <property type="entry name" value="Helicase_C"/>
    <property type="match status" value="1"/>
</dbReference>
<evidence type="ECO:0000256" key="1">
    <source>
        <dbReference type="ARBA" id="ARBA00022741"/>
    </source>
</evidence>
<dbReference type="PANTHER" id="PTHR45766:SF6">
    <property type="entry name" value="SWI_SNF-RELATED MATRIX-ASSOCIATED ACTIN-DEPENDENT REGULATOR OF CHROMATIN SUBFAMILY A-LIKE PROTEIN 1"/>
    <property type="match status" value="1"/>
</dbReference>
<evidence type="ECO:0000256" key="4">
    <source>
        <dbReference type="ARBA" id="ARBA00022840"/>
    </source>
</evidence>
<gene>
    <name evidence="7" type="ORF">Aca07nite_87410</name>
</gene>
<protein>
    <submittedName>
        <fullName evidence="7">ATP-dependent helicase HepA</fullName>
    </submittedName>
</protein>
<dbReference type="InterPro" id="IPR006935">
    <property type="entry name" value="Helicase/UvrB_N"/>
</dbReference>
<dbReference type="Gene3D" id="3.40.50.300">
    <property type="entry name" value="P-loop containing nucleotide triphosphate hydrolases"/>
    <property type="match status" value="1"/>
</dbReference>
<evidence type="ECO:0000256" key="3">
    <source>
        <dbReference type="ARBA" id="ARBA00022806"/>
    </source>
</evidence>
<name>A0ABQ3WYV3_9ACTN</name>
<feature type="domain" description="Helicase C-terminal" evidence="6">
    <location>
        <begin position="477"/>
        <end position="641"/>
    </location>
</feature>
<dbReference type="InterPro" id="IPR038718">
    <property type="entry name" value="SNF2-like_sf"/>
</dbReference>
<dbReference type="PROSITE" id="PS51192">
    <property type="entry name" value="HELICASE_ATP_BIND_1"/>
    <property type="match status" value="1"/>
</dbReference>
<keyword evidence="3 7" id="KW-0347">Helicase</keyword>
<dbReference type="Pfam" id="PF04851">
    <property type="entry name" value="ResIII"/>
    <property type="match status" value="1"/>
</dbReference>
<dbReference type="InterPro" id="IPR049730">
    <property type="entry name" value="SNF2/RAD54-like_C"/>
</dbReference>
<organism evidence="7">
    <name type="scientific">Actinoplanes campanulatus</name>
    <dbReference type="NCBI Taxonomy" id="113559"/>
    <lineage>
        <taxon>Bacteria</taxon>
        <taxon>Bacillati</taxon>
        <taxon>Actinomycetota</taxon>
        <taxon>Actinomycetes</taxon>
        <taxon>Micromonosporales</taxon>
        <taxon>Micromonosporaceae</taxon>
        <taxon>Actinoplanes</taxon>
    </lineage>
</organism>
<dbReference type="PANTHER" id="PTHR45766">
    <property type="entry name" value="DNA ANNEALING HELICASE AND ENDONUCLEASE ZRANB3 FAMILY MEMBER"/>
    <property type="match status" value="1"/>
</dbReference>
<dbReference type="SMART" id="SM00490">
    <property type="entry name" value="HELICc"/>
    <property type="match status" value="1"/>
</dbReference>
<dbReference type="SMART" id="SM00487">
    <property type="entry name" value="DEXDc"/>
    <property type="match status" value="1"/>
</dbReference>
<keyword evidence="1" id="KW-0547">Nucleotide-binding</keyword>
<sequence length="958" mass="103857">MTAPTAAFPVGSLVTARGREWIVLPGSDPDFLVLRPLAGGEDDIAGVFVAEGVSHATFDWPNPGDLGDDRSARLLRDALRIGFRASGGPFRSLAGLAVDPRPYQLVPLLLALRQEVTRLLIADDVGIGKTVEASLIAAELLAQGSARRMSVLCPPSLAEQWRIELHEKFGIRAEPVLPGTIRALTRGLEYGQSIFERHPFTIVSTDFIKSDMRRDDFLRAAPELVIVDEAHACVSDETGAAGRGRTQRYRLLKDLAADPDRHLILVTATPHSGKEETFRNLIGLLDPNLRDMNIATETGRRRLAAHLVQRRRADIRGYLGADTKFPSDRATDEQTYQLSPAYRGLLDDVMAYVQGQITDQSGTRLQQRVRWWSALSLLRSLASSPAAAAATLATRAAAAGALTEEAADSTGAAQVLDLVDDDSLDVADAVAGALFADGPLDDSTAAAILQDLRQRALALAEETDPKQREKTDTKLALVTSTVRRLLKDGFHPIVFCRFIPTAHYLAAHLRAVLPKVMTEVVTGELAPEDRAARVQALTEQAGDASKVLVATDCLSEGVNLQHDFQAVVHYDLAWNPTRHEQREGRVDRFGQPRDVVRAVTLFGADNVIDRIVMDVLIRKHDAIRRDLGISVPVPASSDNVLTAIMDRVMRRGTTYVQESLDLGMPVAEQLEFEWQSSAAAERRSRTLYAQHTIRPDEVQREVDAMRAALGSPGDVAGFVATALEECGGLVTTQPFGFTVDPTVLPVGLRDTLAGSNRPIAFHRDLPAPRGAAILTRTDTNSAAIARYVLDAALDPTLPAAARPARRCGVILTQAVNKPTVLLLTRVRANITLPGRYGAHSHVAEEARLLAFTGTPAAPQWLDQQAVEHLMAARPDRNISPDIASNIMKGVLQAMPAVISHLDHFAEELAESLREAHVRVRSAARGDRAGALGIRGLSVVPQLPVDVLGVYVYRPAGQA</sequence>
<keyword evidence="2" id="KW-0378">Hydrolase</keyword>
<dbReference type="InterPro" id="IPR014001">
    <property type="entry name" value="Helicase_ATP-bd"/>
</dbReference>
<dbReference type="InterPro" id="IPR027417">
    <property type="entry name" value="P-loop_NTPase"/>
</dbReference>
<accession>A0ABQ3WYV3</accession>
<evidence type="ECO:0000259" key="6">
    <source>
        <dbReference type="PROSITE" id="PS51194"/>
    </source>
</evidence>
<evidence type="ECO:0000313" key="7">
    <source>
        <dbReference type="EMBL" id="GID51466.1"/>
    </source>
</evidence>
<evidence type="ECO:0000256" key="2">
    <source>
        <dbReference type="ARBA" id="ARBA00022801"/>
    </source>
</evidence>
<dbReference type="InterPro" id="IPR057342">
    <property type="entry name" value="DEXDc_RapA"/>
</dbReference>
<dbReference type="GO" id="GO:0004386">
    <property type="term" value="F:helicase activity"/>
    <property type="evidence" value="ECO:0007669"/>
    <property type="project" value="UniProtKB-KW"/>
</dbReference>
<proteinExistence type="predicted"/>
<dbReference type="SUPFAM" id="SSF52540">
    <property type="entry name" value="P-loop containing nucleoside triphosphate hydrolases"/>
    <property type="match status" value="1"/>
</dbReference>
<dbReference type="PROSITE" id="PS51194">
    <property type="entry name" value="HELICASE_CTER"/>
    <property type="match status" value="1"/>
</dbReference>
<dbReference type="EMBL" id="BOMF01000184">
    <property type="protein sequence ID" value="GID51466.1"/>
    <property type="molecule type" value="Genomic_DNA"/>
</dbReference>
<evidence type="ECO:0000259" key="5">
    <source>
        <dbReference type="PROSITE" id="PS51192"/>
    </source>
</evidence>
<feature type="domain" description="Helicase ATP-binding" evidence="5">
    <location>
        <begin position="110"/>
        <end position="288"/>
    </location>
</feature>